<dbReference type="OrthoDB" id="954231at2759"/>
<keyword evidence="3" id="KW-0238">DNA-binding</keyword>
<evidence type="ECO:0000256" key="5">
    <source>
        <dbReference type="ARBA" id="ARBA00023242"/>
    </source>
</evidence>
<organism evidence="6 7">
    <name type="scientific">Jatropha curcas</name>
    <name type="common">Barbados nut</name>
    <dbReference type="NCBI Taxonomy" id="180498"/>
    <lineage>
        <taxon>Eukaryota</taxon>
        <taxon>Viridiplantae</taxon>
        <taxon>Streptophyta</taxon>
        <taxon>Embryophyta</taxon>
        <taxon>Tracheophyta</taxon>
        <taxon>Spermatophyta</taxon>
        <taxon>Magnoliopsida</taxon>
        <taxon>eudicotyledons</taxon>
        <taxon>Gunneridae</taxon>
        <taxon>Pentapetalae</taxon>
        <taxon>rosids</taxon>
        <taxon>fabids</taxon>
        <taxon>Malpighiales</taxon>
        <taxon>Euphorbiaceae</taxon>
        <taxon>Crotonoideae</taxon>
        <taxon>Jatropheae</taxon>
        <taxon>Jatropha</taxon>
    </lineage>
</organism>
<protein>
    <recommendedName>
        <fullName evidence="8">TF-B3 domain-containing protein</fullName>
    </recommendedName>
</protein>
<dbReference type="CDD" id="cd10017">
    <property type="entry name" value="B3_DNA"/>
    <property type="match status" value="1"/>
</dbReference>
<evidence type="ECO:0000256" key="2">
    <source>
        <dbReference type="ARBA" id="ARBA00023015"/>
    </source>
</evidence>
<gene>
    <name evidence="6" type="ORF">JCGZ_09189</name>
</gene>
<keyword evidence="7" id="KW-1185">Reference proteome</keyword>
<dbReference type="KEGG" id="jcu:105636822"/>
<comment type="subcellular location">
    <subcellularLocation>
        <location evidence="1">Nucleus</location>
    </subcellularLocation>
</comment>
<dbReference type="GO" id="GO:0003677">
    <property type="term" value="F:DNA binding"/>
    <property type="evidence" value="ECO:0007669"/>
    <property type="project" value="UniProtKB-KW"/>
</dbReference>
<evidence type="ECO:0008006" key="8">
    <source>
        <dbReference type="Google" id="ProtNLM"/>
    </source>
</evidence>
<name>A0A067KF97_JATCU</name>
<dbReference type="Gene3D" id="2.40.330.10">
    <property type="entry name" value="DNA-binding pseudobarrel domain"/>
    <property type="match status" value="1"/>
</dbReference>
<evidence type="ECO:0000313" key="6">
    <source>
        <dbReference type="EMBL" id="KDP34901.1"/>
    </source>
</evidence>
<dbReference type="InterPro" id="IPR003340">
    <property type="entry name" value="B3_DNA-bd"/>
</dbReference>
<evidence type="ECO:0000256" key="3">
    <source>
        <dbReference type="ARBA" id="ARBA00023125"/>
    </source>
</evidence>
<dbReference type="EMBL" id="KK914502">
    <property type="protein sequence ID" value="KDP34901.1"/>
    <property type="molecule type" value="Genomic_DNA"/>
</dbReference>
<dbReference type="GO" id="GO:0005634">
    <property type="term" value="C:nucleus"/>
    <property type="evidence" value="ECO:0007669"/>
    <property type="project" value="UniProtKB-SubCell"/>
</dbReference>
<reference evidence="6 7" key="1">
    <citation type="journal article" date="2014" name="PLoS ONE">
        <title>Global Analysis of Gene Expression Profiles in Physic Nut (Jatropha curcas L.) Seedlings Exposed to Salt Stress.</title>
        <authorList>
            <person name="Zhang L."/>
            <person name="Zhang C."/>
            <person name="Wu P."/>
            <person name="Chen Y."/>
            <person name="Li M."/>
            <person name="Jiang H."/>
            <person name="Wu G."/>
        </authorList>
    </citation>
    <scope>NUCLEOTIDE SEQUENCE [LARGE SCALE GENOMIC DNA]</scope>
    <source>
        <strain evidence="7">cv. GZQX0401</strain>
        <tissue evidence="6">Young leaves</tissue>
    </source>
</reference>
<evidence type="ECO:0000313" key="7">
    <source>
        <dbReference type="Proteomes" id="UP000027138"/>
    </source>
</evidence>
<accession>A0A067KF97</accession>
<sequence>MEVLMSKQLTDTDIELHLAIPTDCLWTSQFPERGFSMIFQATDSHQRIWNFQVTTPDFIMNNQNPFLHGEWLRFVKERGLMVGDIITLSREEDTKNGKQHYITIGNKILVEGDDEIRTTGDSAALLSAETNYLSHNSDVNRKVKEQMFAIANFIVEAIQQ</sequence>
<dbReference type="SUPFAM" id="SSF101936">
    <property type="entry name" value="DNA-binding pseudobarrel domain"/>
    <property type="match status" value="1"/>
</dbReference>
<keyword evidence="2" id="KW-0805">Transcription regulation</keyword>
<keyword evidence="5" id="KW-0539">Nucleus</keyword>
<keyword evidence="4" id="KW-0804">Transcription</keyword>
<evidence type="ECO:0000256" key="4">
    <source>
        <dbReference type="ARBA" id="ARBA00023163"/>
    </source>
</evidence>
<evidence type="ECO:0000256" key="1">
    <source>
        <dbReference type="ARBA" id="ARBA00004123"/>
    </source>
</evidence>
<proteinExistence type="predicted"/>
<dbReference type="InterPro" id="IPR015300">
    <property type="entry name" value="DNA-bd_pseudobarrel_sf"/>
</dbReference>
<dbReference type="AlphaFoldDB" id="A0A067KF97"/>
<dbReference type="Proteomes" id="UP000027138">
    <property type="component" value="Unassembled WGS sequence"/>
</dbReference>